<keyword evidence="2 4" id="KW-0378">Hydrolase</keyword>
<proteinExistence type="inferred from homology"/>
<comment type="caution">
    <text evidence="4">Lacks conserved residue(s) required for the propagation of feature annotation.</text>
</comment>
<keyword evidence="4" id="KW-0963">Cytoplasm</keyword>
<dbReference type="PIRSF" id="PIRSF006305">
    <property type="entry name" value="Maf"/>
    <property type="match status" value="1"/>
</dbReference>
<feature type="site" description="Important for substrate specificity" evidence="4">
    <location>
        <position position="14"/>
    </location>
</feature>
<dbReference type="InterPro" id="IPR003697">
    <property type="entry name" value="Maf-like"/>
</dbReference>
<dbReference type="Proteomes" id="UP000317550">
    <property type="component" value="Chromosome"/>
</dbReference>
<dbReference type="GO" id="GO:0036221">
    <property type="term" value="F:UTP diphosphatase activity"/>
    <property type="evidence" value="ECO:0007669"/>
    <property type="project" value="RHEA"/>
</dbReference>
<keyword evidence="6" id="KW-1185">Reference proteome</keyword>
<dbReference type="GO" id="GO:0009117">
    <property type="term" value="P:nucleotide metabolic process"/>
    <property type="evidence" value="ECO:0007669"/>
    <property type="project" value="UniProtKB-KW"/>
</dbReference>
<evidence type="ECO:0000256" key="3">
    <source>
        <dbReference type="ARBA" id="ARBA00023080"/>
    </source>
</evidence>
<reference evidence="6" key="1">
    <citation type="submission" date="2019-07" db="EMBL/GenBank/DDBJ databases">
        <title>Chitinimonas sp. nov., isolated from Ny-Alesund, arctica soil.</title>
        <authorList>
            <person name="Xu Q."/>
            <person name="Peng F."/>
        </authorList>
    </citation>
    <scope>NUCLEOTIDE SEQUENCE [LARGE SCALE GENOMIC DNA]</scope>
    <source>
        <strain evidence="6">R3-44</strain>
    </source>
</reference>
<dbReference type="PANTHER" id="PTHR43213">
    <property type="entry name" value="BIFUNCTIONAL DTTP/UTP PYROPHOSPHATASE/METHYLTRANSFERASE PROTEIN-RELATED"/>
    <property type="match status" value="1"/>
</dbReference>
<gene>
    <name evidence="5" type="ORF">FNU76_13115</name>
</gene>
<accession>A0A516SGD9</accession>
<name>A0A516SGD9_9NEIS</name>
<evidence type="ECO:0000256" key="1">
    <source>
        <dbReference type="ARBA" id="ARBA00001968"/>
    </source>
</evidence>
<dbReference type="EMBL" id="CP041730">
    <property type="protein sequence ID" value="QDQ27225.1"/>
    <property type="molecule type" value="Genomic_DNA"/>
</dbReference>
<dbReference type="HAMAP" id="MF_00528">
    <property type="entry name" value="Maf"/>
    <property type="match status" value="1"/>
</dbReference>
<feature type="site" description="Important for substrate specificity" evidence="4">
    <location>
        <position position="159"/>
    </location>
</feature>
<dbReference type="InterPro" id="IPR029001">
    <property type="entry name" value="ITPase-like_fam"/>
</dbReference>
<keyword evidence="3 4" id="KW-0546">Nucleotide metabolism</keyword>
<dbReference type="SUPFAM" id="SSF52972">
    <property type="entry name" value="ITPase-like"/>
    <property type="match status" value="1"/>
</dbReference>
<evidence type="ECO:0000313" key="6">
    <source>
        <dbReference type="Proteomes" id="UP000317550"/>
    </source>
</evidence>
<sequence>MTKPAIYLASASPRRRELLTQIGVPFELLRCEIDETPLAGELPHPYVARLARAKAEAGVAAYRAAGLPPRLLLAADTTVALGEAILGKPVDVADAEAMLASLSGKSHQVMTGVAVTDGERVEVVVSVSQVRFRILSAAEIRSYVATGEPMDKAGSYGAQGKGALLIAAMEGSFSGVIGLPLAETGALLQGFDYPIW</sequence>
<dbReference type="Pfam" id="PF02545">
    <property type="entry name" value="Maf"/>
    <property type="match status" value="1"/>
</dbReference>
<dbReference type="GO" id="GO:0036218">
    <property type="term" value="F:dTTP diphosphatase activity"/>
    <property type="evidence" value="ECO:0007669"/>
    <property type="project" value="RHEA"/>
</dbReference>
<comment type="function">
    <text evidence="4">Nucleoside triphosphate pyrophosphatase that hydrolyzes dTTP and UTP. May have a dual role in cell division arrest and in preventing the incorporation of modified nucleotides into cellular nucleic acids.</text>
</comment>
<dbReference type="NCBIfam" id="TIGR00172">
    <property type="entry name" value="maf"/>
    <property type="match status" value="1"/>
</dbReference>
<dbReference type="KEGG" id="cari:FNU76_13115"/>
<comment type="catalytic activity">
    <reaction evidence="4">
        <text>UTP + H2O = UMP + diphosphate + H(+)</text>
        <dbReference type="Rhea" id="RHEA:29395"/>
        <dbReference type="ChEBI" id="CHEBI:15377"/>
        <dbReference type="ChEBI" id="CHEBI:15378"/>
        <dbReference type="ChEBI" id="CHEBI:33019"/>
        <dbReference type="ChEBI" id="CHEBI:46398"/>
        <dbReference type="ChEBI" id="CHEBI:57865"/>
        <dbReference type="EC" id="3.6.1.9"/>
    </reaction>
</comment>
<dbReference type="RefSeq" id="WP_144278618.1">
    <property type="nucleotide sequence ID" value="NZ_CP041730.1"/>
</dbReference>
<dbReference type="PANTHER" id="PTHR43213:SF5">
    <property type="entry name" value="BIFUNCTIONAL DTTP_UTP PYROPHOSPHATASE_METHYLTRANSFERASE PROTEIN-RELATED"/>
    <property type="match status" value="1"/>
</dbReference>
<organism evidence="5 6">
    <name type="scientific">Chitinimonas arctica</name>
    <dbReference type="NCBI Taxonomy" id="2594795"/>
    <lineage>
        <taxon>Bacteria</taxon>
        <taxon>Pseudomonadati</taxon>
        <taxon>Pseudomonadota</taxon>
        <taxon>Betaproteobacteria</taxon>
        <taxon>Neisseriales</taxon>
        <taxon>Chitinibacteraceae</taxon>
        <taxon>Chitinimonas</taxon>
    </lineage>
</organism>
<comment type="cofactor">
    <cofactor evidence="1 4">
        <name>a divalent metal cation</name>
        <dbReference type="ChEBI" id="CHEBI:60240"/>
    </cofactor>
</comment>
<dbReference type="AlphaFoldDB" id="A0A516SGD9"/>
<feature type="active site" description="Proton acceptor" evidence="4">
    <location>
        <position position="76"/>
    </location>
</feature>
<dbReference type="EC" id="3.6.1.9" evidence="4"/>
<comment type="similarity">
    <text evidence="4">Belongs to the Maf family. YhdE subfamily.</text>
</comment>
<dbReference type="OrthoDB" id="3527985at2"/>
<dbReference type="CDD" id="cd00555">
    <property type="entry name" value="Maf"/>
    <property type="match status" value="1"/>
</dbReference>
<protein>
    <recommendedName>
        <fullName evidence="4">dTTP/UTP pyrophosphatase</fullName>
        <shortName evidence="4">dTTPase/UTPase</shortName>
        <ecNumber evidence="4">3.6.1.9</ecNumber>
    </recommendedName>
    <alternativeName>
        <fullName evidence="4">Nucleoside triphosphate pyrophosphatase</fullName>
    </alternativeName>
    <alternativeName>
        <fullName evidence="4">Nucleotide pyrophosphatase</fullName>
        <shortName evidence="4">Nucleotide PPase</shortName>
    </alternativeName>
</protein>
<feature type="site" description="Important for substrate specificity" evidence="4">
    <location>
        <position position="77"/>
    </location>
</feature>
<evidence type="ECO:0000313" key="5">
    <source>
        <dbReference type="EMBL" id="QDQ27225.1"/>
    </source>
</evidence>
<dbReference type="GO" id="GO:0005737">
    <property type="term" value="C:cytoplasm"/>
    <property type="evidence" value="ECO:0007669"/>
    <property type="project" value="UniProtKB-SubCell"/>
</dbReference>
<dbReference type="Gene3D" id="3.90.950.10">
    <property type="match status" value="1"/>
</dbReference>
<evidence type="ECO:0000256" key="4">
    <source>
        <dbReference type="HAMAP-Rule" id="MF_00528"/>
    </source>
</evidence>
<comment type="subcellular location">
    <subcellularLocation>
        <location evidence="4">Cytoplasm</location>
    </subcellularLocation>
</comment>
<comment type="catalytic activity">
    <reaction evidence="4">
        <text>dTTP + H2O = dTMP + diphosphate + H(+)</text>
        <dbReference type="Rhea" id="RHEA:28534"/>
        <dbReference type="ChEBI" id="CHEBI:15377"/>
        <dbReference type="ChEBI" id="CHEBI:15378"/>
        <dbReference type="ChEBI" id="CHEBI:33019"/>
        <dbReference type="ChEBI" id="CHEBI:37568"/>
        <dbReference type="ChEBI" id="CHEBI:63528"/>
        <dbReference type="EC" id="3.6.1.9"/>
    </reaction>
</comment>
<evidence type="ECO:0000256" key="2">
    <source>
        <dbReference type="ARBA" id="ARBA00022801"/>
    </source>
</evidence>